<dbReference type="AlphaFoldDB" id="A0A8D8GJZ3"/>
<proteinExistence type="predicted"/>
<dbReference type="EMBL" id="HBUE01266176">
    <property type="protein sequence ID" value="CAG6561372.1"/>
    <property type="molecule type" value="Transcribed_RNA"/>
</dbReference>
<name>A0A8D8GJZ3_CULPI</name>
<protein>
    <submittedName>
        <fullName evidence="1">(northern house mosquito) hypothetical protein</fullName>
    </submittedName>
</protein>
<sequence length="120" mass="13409">MLSLSAVTSDSPGITIRGHISYTNKTGRDKRILRGAAGSAGPRASQQFLCLHERSRIPARRFSQKLASCVLPQRQKGMIAERARHHNPVEDLIEEQSLLQFSAKTKNYRGPAEERASVRR</sequence>
<accession>A0A8D8GJZ3</accession>
<dbReference type="EMBL" id="HBUE01160983">
    <property type="protein sequence ID" value="CAG6509968.1"/>
    <property type="molecule type" value="Transcribed_RNA"/>
</dbReference>
<reference evidence="1" key="1">
    <citation type="submission" date="2021-05" db="EMBL/GenBank/DDBJ databases">
        <authorList>
            <person name="Alioto T."/>
            <person name="Alioto T."/>
            <person name="Gomez Garrido J."/>
        </authorList>
    </citation>
    <scope>NUCLEOTIDE SEQUENCE</scope>
</reference>
<organism evidence="1">
    <name type="scientific">Culex pipiens</name>
    <name type="common">House mosquito</name>
    <dbReference type="NCBI Taxonomy" id="7175"/>
    <lineage>
        <taxon>Eukaryota</taxon>
        <taxon>Metazoa</taxon>
        <taxon>Ecdysozoa</taxon>
        <taxon>Arthropoda</taxon>
        <taxon>Hexapoda</taxon>
        <taxon>Insecta</taxon>
        <taxon>Pterygota</taxon>
        <taxon>Neoptera</taxon>
        <taxon>Endopterygota</taxon>
        <taxon>Diptera</taxon>
        <taxon>Nematocera</taxon>
        <taxon>Culicoidea</taxon>
        <taxon>Culicidae</taxon>
        <taxon>Culicinae</taxon>
        <taxon>Culicini</taxon>
        <taxon>Culex</taxon>
        <taxon>Culex</taxon>
    </lineage>
</organism>
<evidence type="ECO:0000313" key="1">
    <source>
        <dbReference type="EMBL" id="CAG6509968.1"/>
    </source>
</evidence>